<keyword evidence="3" id="KW-1185">Reference proteome</keyword>
<organism evidence="2 3">
    <name type="scientific">Dibothriocephalus latus</name>
    <name type="common">Fish tapeworm</name>
    <name type="synonym">Diphyllobothrium latum</name>
    <dbReference type="NCBI Taxonomy" id="60516"/>
    <lineage>
        <taxon>Eukaryota</taxon>
        <taxon>Metazoa</taxon>
        <taxon>Spiralia</taxon>
        <taxon>Lophotrochozoa</taxon>
        <taxon>Platyhelminthes</taxon>
        <taxon>Cestoda</taxon>
        <taxon>Eucestoda</taxon>
        <taxon>Diphyllobothriidea</taxon>
        <taxon>Diphyllobothriidae</taxon>
        <taxon>Dibothriocephalus</taxon>
    </lineage>
</organism>
<proteinExistence type="predicted"/>
<protein>
    <submittedName>
        <fullName evidence="2">Uncharacterized protein</fullName>
    </submittedName>
</protein>
<dbReference type="EMBL" id="UYRU01094826">
    <property type="protein sequence ID" value="VDN39222.1"/>
    <property type="molecule type" value="Genomic_DNA"/>
</dbReference>
<dbReference type="Proteomes" id="UP000281553">
    <property type="component" value="Unassembled WGS sequence"/>
</dbReference>
<feature type="signal peptide" evidence="1">
    <location>
        <begin position="1"/>
        <end position="19"/>
    </location>
</feature>
<accession>A0A3P7R5U1</accession>
<gene>
    <name evidence="2" type="ORF">DILT_LOCUS17799</name>
</gene>
<dbReference type="AlphaFoldDB" id="A0A3P7R5U1"/>
<evidence type="ECO:0000313" key="3">
    <source>
        <dbReference type="Proteomes" id="UP000281553"/>
    </source>
</evidence>
<keyword evidence="1" id="KW-0732">Signal</keyword>
<evidence type="ECO:0000313" key="2">
    <source>
        <dbReference type="EMBL" id="VDN39222.1"/>
    </source>
</evidence>
<reference evidence="2 3" key="1">
    <citation type="submission" date="2018-11" db="EMBL/GenBank/DDBJ databases">
        <authorList>
            <consortium name="Pathogen Informatics"/>
        </authorList>
    </citation>
    <scope>NUCLEOTIDE SEQUENCE [LARGE SCALE GENOMIC DNA]</scope>
</reference>
<dbReference type="OrthoDB" id="364224at2759"/>
<sequence>MPGMLFILVSFWCIQVTLWKENLEGNWISLSEITRGRQTANTYANEAAGGSGINGTFTRDSLAPAPTSNYYDAVAP</sequence>
<feature type="chain" id="PRO_5018332273" evidence="1">
    <location>
        <begin position="20"/>
        <end position="76"/>
    </location>
</feature>
<evidence type="ECO:0000256" key="1">
    <source>
        <dbReference type="SAM" id="SignalP"/>
    </source>
</evidence>
<name>A0A3P7R5U1_DIBLA</name>